<protein>
    <submittedName>
        <fullName evidence="2">Uncharacterized protein</fullName>
    </submittedName>
</protein>
<accession>A0A7J0F663</accession>
<evidence type="ECO:0000256" key="1">
    <source>
        <dbReference type="SAM" id="MobiDB-lite"/>
    </source>
</evidence>
<evidence type="ECO:0000313" key="2">
    <source>
        <dbReference type="EMBL" id="GFY94184.1"/>
    </source>
</evidence>
<comment type="caution">
    <text evidence="2">The sequence shown here is derived from an EMBL/GenBank/DDBJ whole genome shotgun (WGS) entry which is preliminary data.</text>
</comment>
<feature type="region of interest" description="Disordered" evidence="1">
    <location>
        <begin position="1"/>
        <end position="21"/>
    </location>
</feature>
<dbReference type="AlphaFoldDB" id="A0A7J0F663"/>
<dbReference type="EMBL" id="BJWL01000009">
    <property type="protein sequence ID" value="GFY94184.1"/>
    <property type="molecule type" value="Genomic_DNA"/>
</dbReference>
<reference evidence="2 3" key="1">
    <citation type="submission" date="2019-07" db="EMBL/GenBank/DDBJ databases">
        <title>De Novo Assembly of kiwifruit Actinidia rufa.</title>
        <authorList>
            <person name="Sugita-Konishi S."/>
            <person name="Sato K."/>
            <person name="Mori E."/>
            <person name="Abe Y."/>
            <person name="Kisaki G."/>
            <person name="Hamano K."/>
            <person name="Suezawa K."/>
            <person name="Otani M."/>
            <person name="Fukuda T."/>
            <person name="Manabe T."/>
            <person name="Gomi K."/>
            <person name="Tabuchi M."/>
            <person name="Akimitsu K."/>
            <person name="Kataoka I."/>
        </authorList>
    </citation>
    <scope>NUCLEOTIDE SEQUENCE [LARGE SCALE GENOMIC DNA]</scope>
    <source>
        <strain evidence="3">cv. Fuchu</strain>
    </source>
</reference>
<gene>
    <name evidence="2" type="ORF">Acr_09g0006300</name>
</gene>
<keyword evidence="3" id="KW-1185">Reference proteome</keyword>
<proteinExistence type="predicted"/>
<organism evidence="2 3">
    <name type="scientific">Actinidia rufa</name>
    <dbReference type="NCBI Taxonomy" id="165716"/>
    <lineage>
        <taxon>Eukaryota</taxon>
        <taxon>Viridiplantae</taxon>
        <taxon>Streptophyta</taxon>
        <taxon>Embryophyta</taxon>
        <taxon>Tracheophyta</taxon>
        <taxon>Spermatophyta</taxon>
        <taxon>Magnoliopsida</taxon>
        <taxon>eudicotyledons</taxon>
        <taxon>Gunneridae</taxon>
        <taxon>Pentapetalae</taxon>
        <taxon>asterids</taxon>
        <taxon>Ericales</taxon>
        <taxon>Actinidiaceae</taxon>
        <taxon>Actinidia</taxon>
    </lineage>
</organism>
<sequence length="163" mass="18025">MAQKPRALGKKKPKAVDHPVGVQVPLPVQDPILALPDPIQVEPSLPSSHILRKRKGKASDFAAVELRRQDTMADTSRDHKKCLALGKIVMLSQDVAHLAAEDLAEFIVRLIMQHVQSLQRAEASSVGMKKYSSDAKKALKKTYNLDSDLKMAKEKLVVEETAR</sequence>
<dbReference type="Proteomes" id="UP000585474">
    <property type="component" value="Unassembled WGS sequence"/>
</dbReference>
<name>A0A7J0F663_9ERIC</name>
<evidence type="ECO:0000313" key="3">
    <source>
        <dbReference type="Proteomes" id="UP000585474"/>
    </source>
</evidence>